<evidence type="ECO:0000259" key="4">
    <source>
        <dbReference type="SMART" id="SM00306"/>
    </source>
</evidence>
<protein>
    <recommendedName>
        <fullName evidence="4">Hint domain-containing protein</fullName>
    </recommendedName>
</protein>
<dbReference type="InterPro" id="IPR036844">
    <property type="entry name" value="Hint_dom_sf"/>
</dbReference>
<feature type="coiled-coil region" evidence="1">
    <location>
        <begin position="111"/>
        <end position="138"/>
    </location>
</feature>
<dbReference type="Proteomes" id="UP000830115">
    <property type="component" value="Chromosome"/>
</dbReference>
<feature type="coiled-coil region" evidence="1">
    <location>
        <begin position="247"/>
        <end position="278"/>
    </location>
</feature>
<dbReference type="SMART" id="SM00306">
    <property type="entry name" value="HintN"/>
    <property type="match status" value="1"/>
</dbReference>
<reference evidence="5" key="1">
    <citation type="submission" date="2021-10" db="EMBL/GenBank/DDBJ databases">
        <title>Streptomyces nigrumlapis sp.nov.,an antimicrobial producing actinobacterium isolated from Black Gobi rocks.</title>
        <authorList>
            <person name="Wen Y."/>
            <person name="Zhang W."/>
            <person name="Liu X.G."/>
        </authorList>
    </citation>
    <scope>NUCLEOTIDE SEQUENCE</scope>
    <source>
        <strain evidence="5">ST13-2-2</strain>
    </source>
</reference>
<dbReference type="InterPro" id="IPR030934">
    <property type="entry name" value="Intein_C"/>
</dbReference>
<accession>A0ABY4MD89</accession>
<dbReference type="InterPro" id="IPR003587">
    <property type="entry name" value="Hint_dom_N"/>
</dbReference>
<feature type="coiled-coil region" evidence="1">
    <location>
        <begin position="820"/>
        <end position="847"/>
    </location>
</feature>
<keyword evidence="6" id="KW-1185">Reference proteome</keyword>
<feature type="signal peptide" evidence="3">
    <location>
        <begin position="1"/>
        <end position="27"/>
    </location>
</feature>
<dbReference type="Gene3D" id="2.170.16.10">
    <property type="entry name" value="Hedgehog/Intein (Hint) domain"/>
    <property type="match status" value="1"/>
</dbReference>
<feature type="region of interest" description="Disordered" evidence="2">
    <location>
        <begin position="956"/>
        <end position="1047"/>
    </location>
</feature>
<feature type="compositionally biased region" description="Low complexity" evidence="2">
    <location>
        <begin position="956"/>
        <end position="976"/>
    </location>
</feature>
<feature type="chain" id="PRO_5045503931" description="Hint domain-containing protein" evidence="3">
    <location>
        <begin position="28"/>
        <end position="1430"/>
    </location>
</feature>
<dbReference type="PROSITE" id="PS50818">
    <property type="entry name" value="INTEIN_C_TER"/>
    <property type="match status" value="1"/>
</dbReference>
<feature type="region of interest" description="Disordered" evidence="2">
    <location>
        <begin position="463"/>
        <end position="484"/>
    </location>
</feature>
<feature type="coiled-coil region" evidence="1">
    <location>
        <begin position="412"/>
        <end position="443"/>
    </location>
</feature>
<evidence type="ECO:0000313" key="5">
    <source>
        <dbReference type="EMBL" id="UQA95697.1"/>
    </source>
</evidence>
<dbReference type="EMBL" id="CP086322">
    <property type="protein sequence ID" value="UQA95697.1"/>
    <property type="molecule type" value="Genomic_DNA"/>
</dbReference>
<gene>
    <name evidence="5" type="ORF">K9S39_30970</name>
</gene>
<feature type="domain" description="Hint" evidence="4">
    <location>
        <begin position="1182"/>
        <end position="1287"/>
    </location>
</feature>
<keyword evidence="1" id="KW-0175">Coiled coil</keyword>
<keyword evidence="3" id="KW-0732">Signal</keyword>
<evidence type="ECO:0000256" key="1">
    <source>
        <dbReference type="SAM" id="Coils"/>
    </source>
</evidence>
<name>A0ABY4MD89_9ACTN</name>
<feature type="coiled-coil region" evidence="1">
    <location>
        <begin position="666"/>
        <end position="714"/>
    </location>
</feature>
<feature type="compositionally biased region" description="Basic and acidic residues" evidence="2">
    <location>
        <begin position="991"/>
        <end position="1034"/>
    </location>
</feature>
<feature type="region of interest" description="Disordered" evidence="2">
    <location>
        <begin position="555"/>
        <end position="593"/>
    </location>
</feature>
<dbReference type="SUPFAM" id="SSF51294">
    <property type="entry name" value="Hedgehog/intein (Hint) domain"/>
    <property type="match status" value="1"/>
</dbReference>
<dbReference type="RefSeq" id="WP_248866610.1">
    <property type="nucleotide sequence ID" value="NZ_CP086322.1"/>
</dbReference>
<dbReference type="NCBIfam" id="TIGR01443">
    <property type="entry name" value="intein_Cterm"/>
    <property type="match status" value="1"/>
</dbReference>
<dbReference type="CDD" id="cd00081">
    <property type="entry name" value="Hint"/>
    <property type="match status" value="1"/>
</dbReference>
<sequence>MAQAAAKAVSTAVVAAMLGGISTQAAAATLAAAPPARQGSFTQALSTLDRAAASLPNTAPAPADAPPSKLERMSRDWDREMVESYAEFDEFEEVREAAKKALESSDPNAIREFLEHGMAEARKRAQEKKDDTDASNRKKIEAMRGTGGPHFNAEVERVLGPKATARDRADFLAFGAKIARERDEKDEKTAKERAAELRRRVEMLAGVGGPEVKKAAQAALDAGNDKAIAEFLDKGYQIAAQKDADDRAAHEKAQKEALEAAEKLQDLAERTARAATARTKLIDVHGDAVRALKDASNAMMQAASASREADRMLSADRAGKRLSDYGNVKAEVARQVKYAIEAARAAKVAALRAKVQADILVESGLTHGVQWAEVAYGIEAAADAAAKAAQTAQHAVDATEADAKGLHAKNRAELHEQQAKKWRANAEQQAKAAAHMAAAAQKQAKIAADAAARAKRARFDAEKAQRAAWEHAKKTRQARLEAERQAKIAAEQRKVAERERKLAAQARARAERERNAAAAARARAQAEARTAAALRAQAQAAAAQAASARASAAEKEGISAKADQKARSEESKAREARNKAFKAEQDHQAKEARARAIEAMAASGRGTAAAGEAKAAAKAARADANAAGAAANQARSAADGASGAAIRSRAAATEAAGHAARARAAAAQATAHAAKANAAANNAEAAAAKANAAANKAEAQAAATHAAAQRANAKAAQATAQQARAGIAAHESARLAGLTAMHASNALQAANLTRDEADGAAREAAMARIQATIAVQAAGAARTTAAGIADPANTAITLTAPFSGKDIDADFAALVAKAALETGKEQVDAAEAKATEALKAAEAAEAAAKRAGAQVAPAFKAAADAARSTANAARSTANALKSAAQAAQDAAKARAAAASANKADTQAQADAKQARQAANQAYKDAAAARNAATQAEAEAARARGVAADAQKQANAANSAASQAEHEASVAQGAAAQAEKDAADANSLAASAEKHAKSAEEAAKNANKYAKEADQAAKKAEEYQREQERKRRAEAAKQMGKSGGPGLSNLDKWALKKAGMTPEEYEKARQLADKGITDFLKENGGKILEELLGLDDIKKCFTEGNVESCFWTLIGALPWGKALQAIKELPAISKAVVRIVGGFNKFLEESATAKKLMSKGQETLNKFRRSPSCAVNLSQAAEYNSFAPETLVLMGDGTRQAIKEVRAGQQVLATDPGTGETSARAVTKVISGEGRKNLVEITVDADGEAGSATGTVTATDGHPFWVDSRGRWLDAAELKAGDWLRAPNGELREVVGTRAWTEVRKVYNLTVEGIHTYYVTAGDVPILVHNVGGMDGCGDAAYNGTLHIRDEAEAELKKTGKPGSHHFDMTDDQLADYLDGFAGRGDGAPMKSGGKGWYDQERGVVVIQRNEYSMTAYKDTVEAFKNRLSKS</sequence>
<proteinExistence type="predicted"/>
<organism evidence="5 6">
    <name type="scientific">Streptomyces halobius</name>
    <dbReference type="NCBI Taxonomy" id="2879846"/>
    <lineage>
        <taxon>Bacteria</taxon>
        <taxon>Bacillati</taxon>
        <taxon>Actinomycetota</taxon>
        <taxon>Actinomycetes</taxon>
        <taxon>Kitasatosporales</taxon>
        <taxon>Streptomycetaceae</taxon>
        <taxon>Streptomyces</taxon>
    </lineage>
</organism>
<evidence type="ECO:0000313" key="6">
    <source>
        <dbReference type="Proteomes" id="UP000830115"/>
    </source>
</evidence>
<evidence type="ECO:0000256" key="3">
    <source>
        <dbReference type="SAM" id="SignalP"/>
    </source>
</evidence>
<evidence type="ECO:0000256" key="2">
    <source>
        <dbReference type="SAM" id="MobiDB-lite"/>
    </source>
</evidence>
<dbReference type="Pfam" id="PF07591">
    <property type="entry name" value="PT-HINT"/>
    <property type="match status" value="1"/>
</dbReference>